<dbReference type="InterPro" id="IPR001789">
    <property type="entry name" value="Sig_transdc_resp-reg_receiver"/>
</dbReference>
<dbReference type="InterPro" id="IPR050595">
    <property type="entry name" value="Bact_response_regulator"/>
</dbReference>
<evidence type="ECO:0000259" key="3">
    <source>
        <dbReference type="PROSITE" id="PS50110"/>
    </source>
</evidence>
<name>A0ABN4TPA5_9BURK</name>
<accession>A0ABN4TPA5</accession>
<dbReference type="PANTHER" id="PTHR44591">
    <property type="entry name" value="STRESS RESPONSE REGULATOR PROTEIN 1"/>
    <property type="match status" value="1"/>
</dbReference>
<dbReference type="PANTHER" id="PTHR44591:SF3">
    <property type="entry name" value="RESPONSE REGULATORY DOMAIN-CONTAINING PROTEIN"/>
    <property type="match status" value="1"/>
</dbReference>
<keyword evidence="5" id="KW-1185">Reference proteome</keyword>
<dbReference type="SMART" id="SM00448">
    <property type="entry name" value="REC"/>
    <property type="match status" value="1"/>
</dbReference>
<reference evidence="4 5" key="1">
    <citation type="submission" date="2016-10" db="EMBL/GenBank/DDBJ databases">
        <title>Complete genome sequences of three Cupriavidus strains isolated from various Malaysian environments.</title>
        <authorList>
            <person name="Abdullah A.A.-A."/>
            <person name="Shafie N.A.H."/>
            <person name="Lau N.S."/>
        </authorList>
    </citation>
    <scope>NUCLEOTIDE SEQUENCE [LARGE SCALE GENOMIC DNA]</scope>
    <source>
        <strain evidence="4 5">USMAA1020</strain>
    </source>
</reference>
<dbReference type="SUPFAM" id="SSF46955">
    <property type="entry name" value="Putative DNA-binding domain"/>
    <property type="match status" value="1"/>
</dbReference>
<evidence type="ECO:0000256" key="1">
    <source>
        <dbReference type="ARBA" id="ARBA00022553"/>
    </source>
</evidence>
<feature type="domain" description="Response regulatory" evidence="3">
    <location>
        <begin position="70"/>
        <end position="188"/>
    </location>
</feature>
<dbReference type="Proteomes" id="UP000177515">
    <property type="component" value="Chromosome 1"/>
</dbReference>
<dbReference type="CDD" id="cd04762">
    <property type="entry name" value="HTH_MerR-trunc"/>
    <property type="match status" value="1"/>
</dbReference>
<dbReference type="RefSeq" id="WP_071013152.1">
    <property type="nucleotide sequence ID" value="NZ_CP017754.1"/>
</dbReference>
<feature type="modified residue" description="4-aspartylphosphate" evidence="2">
    <location>
        <position position="121"/>
    </location>
</feature>
<dbReference type="InterPro" id="IPR010093">
    <property type="entry name" value="SinI_DNA-bd"/>
</dbReference>
<dbReference type="CDD" id="cd00156">
    <property type="entry name" value="REC"/>
    <property type="match status" value="1"/>
</dbReference>
<proteinExistence type="predicted"/>
<dbReference type="EMBL" id="CP017754">
    <property type="protein sequence ID" value="AOZ06531.1"/>
    <property type="molecule type" value="Genomic_DNA"/>
</dbReference>
<dbReference type="NCBIfam" id="TIGR01764">
    <property type="entry name" value="excise"/>
    <property type="match status" value="1"/>
</dbReference>
<dbReference type="InterPro" id="IPR041657">
    <property type="entry name" value="HTH_17"/>
</dbReference>
<dbReference type="PROSITE" id="PS50110">
    <property type="entry name" value="RESPONSE_REGULATORY"/>
    <property type="match status" value="1"/>
</dbReference>
<keyword evidence="1 2" id="KW-0597">Phosphoprotein</keyword>
<dbReference type="InterPro" id="IPR009061">
    <property type="entry name" value="DNA-bd_dom_put_sf"/>
</dbReference>
<dbReference type="Pfam" id="PF12728">
    <property type="entry name" value="HTH_17"/>
    <property type="match status" value="1"/>
</dbReference>
<organism evidence="4 5">
    <name type="scientific">Cupriavidus malaysiensis</name>
    <dbReference type="NCBI Taxonomy" id="367825"/>
    <lineage>
        <taxon>Bacteria</taxon>
        <taxon>Pseudomonadati</taxon>
        <taxon>Pseudomonadota</taxon>
        <taxon>Betaproteobacteria</taxon>
        <taxon>Burkholderiales</taxon>
        <taxon>Burkholderiaceae</taxon>
        <taxon>Cupriavidus</taxon>
    </lineage>
</organism>
<sequence>MSKNFEFYSTQEAAERLGVSRRTVQMWVETGKLPAWKTDGGHRRIPKEAVDTLVLQQQRVQDGSLLRSRRLMIIESDPYLRDLYASGIRTRFPDLKIESVGNGIEGLIAIGRCEPDILILDLVMPGVDGFRLLHTLKTNEIYEKIAIIIVTGLSDDVIESNGGLPEHICLLKKPIGVKELPIAVNNALTSRQVHLAA</sequence>
<evidence type="ECO:0000313" key="4">
    <source>
        <dbReference type="EMBL" id="AOZ06531.1"/>
    </source>
</evidence>
<dbReference type="Pfam" id="PF00072">
    <property type="entry name" value="Response_reg"/>
    <property type="match status" value="1"/>
</dbReference>
<gene>
    <name evidence="4" type="ORF">BKK80_12400</name>
</gene>
<dbReference type="Gene3D" id="3.40.50.2300">
    <property type="match status" value="1"/>
</dbReference>
<protein>
    <recommendedName>
        <fullName evidence="3">Response regulatory domain-containing protein</fullName>
    </recommendedName>
</protein>
<evidence type="ECO:0000313" key="5">
    <source>
        <dbReference type="Proteomes" id="UP000177515"/>
    </source>
</evidence>
<dbReference type="InterPro" id="IPR011006">
    <property type="entry name" value="CheY-like_superfamily"/>
</dbReference>
<evidence type="ECO:0000256" key="2">
    <source>
        <dbReference type="PROSITE-ProRule" id="PRU00169"/>
    </source>
</evidence>
<dbReference type="SUPFAM" id="SSF52172">
    <property type="entry name" value="CheY-like"/>
    <property type="match status" value="1"/>
</dbReference>
<dbReference type="Gene3D" id="1.10.1660.10">
    <property type="match status" value="1"/>
</dbReference>